<dbReference type="SUPFAM" id="SSF51735">
    <property type="entry name" value="NAD(P)-binding Rossmann-fold domains"/>
    <property type="match status" value="1"/>
</dbReference>
<sequence length="340" mass="37378">MSYDINRQWVLRERPVGLVGREHFEWREGKIPEPDDNEILVRNHYVSFEPAQRGWLNDVPSYVPPVRIGEVMRSAAVGQVVKSRNPDYQEGEFVTGTFGWQDYIATDGAGMFPIARVGEVSSITYPLHIYGITGMTAYFGMMEYGKPVQGEVVVVSGAAGATGSVTGQIARLHGCTVIGIAGGPEKCRWLTEQANFDHAIDYRNESVAERLKELCNNRVDLFFDNVGGSILDDVLGNLSLNARVVLCGGISSGYTAGNLPPGPANYMQLVIRRSTMCGFLVLDFLDRFPQAIEQMKAWVGAGKIHVEEDIVEGLENCPETLAGLFQGRNFGKQLLKVTPA</sequence>
<dbReference type="Pfam" id="PF00107">
    <property type="entry name" value="ADH_zinc_N"/>
    <property type="match status" value="1"/>
</dbReference>
<dbReference type="RefSeq" id="WP_148062904.1">
    <property type="nucleotide sequence ID" value="NZ_VRYZ01000001.1"/>
</dbReference>
<dbReference type="SUPFAM" id="SSF50129">
    <property type="entry name" value="GroES-like"/>
    <property type="match status" value="1"/>
</dbReference>
<evidence type="ECO:0000313" key="4">
    <source>
        <dbReference type="Proteomes" id="UP000321933"/>
    </source>
</evidence>
<dbReference type="FunFam" id="3.40.50.720:FF:000121">
    <property type="entry name" value="Prostaglandin reductase 2"/>
    <property type="match status" value="1"/>
</dbReference>
<keyword evidence="4" id="KW-1185">Reference proteome</keyword>
<dbReference type="InterPro" id="IPR041694">
    <property type="entry name" value="ADH_N_2"/>
</dbReference>
<dbReference type="Proteomes" id="UP000321933">
    <property type="component" value="Unassembled WGS sequence"/>
</dbReference>
<dbReference type="InterPro" id="IPR045010">
    <property type="entry name" value="MDR_fam"/>
</dbReference>
<dbReference type="SMART" id="SM00829">
    <property type="entry name" value="PKS_ER"/>
    <property type="match status" value="1"/>
</dbReference>
<dbReference type="OrthoDB" id="9805663at2"/>
<proteinExistence type="predicted"/>
<dbReference type="InterPro" id="IPR011032">
    <property type="entry name" value="GroES-like_sf"/>
</dbReference>
<dbReference type="Gene3D" id="3.40.50.720">
    <property type="entry name" value="NAD(P)-binding Rossmann-like Domain"/>
    <property type="match status" value="1"/>
</dbReference>
<evidence type="ECO:0000259" key="2">
    <source>
        <dbReference type="SMART" id="SM00829"/>
    </source>
</evidence>
<evidence type="ECO:0000313" key="3">
    <source>
        <dbReference type="EMBL" id="TXS95064.1"/>
    </source>
</evidence>
<dbReference type="PANTHER" id="PTHR43205">
    <property type="entry name" value="PROSTAGLANDIN REDUCTASE"/>
    <property type="match status" value="1"/>
</dbReference>
<dbReference type="AlphaFoldDB" id="A0A5C9A4W5"/>
<accession>A0A5C9A4W5</accession>
<dbReference type="GO" id="GO:0016628">
    <property type="term" value="F:oxidoreductase activity, acting on the CH-CH group of donors, NAD or NADP as acceptor"/>
    <property type="evidence" value="ECO:0007669"/>
    <property type="project" value="InterPro"/>
</dbReference>
<dbReference type="PANTHER" id="PTHR43205:SF7">
    <property type="entry name" value="PROSTAGLANDIN REDUCTASE 1"/>
    <property type="match status" value="1"/>
</dbReference>
<feature type="domain" description="Enoyl reductase (ER)" evidence="2">
    <location>
        <begin position="20"/>
        <end position="335"/>
    </location>
</feature>
<dbReference type="Pfam" id="PF16884">
    <property type="entry name" value="ADH_N_2"/>
    <property type="match status" value="1"/>
</dbReference>
<dbReference type="InterPro" id="IPR036291">
    <property type="entry name" value="NAD(P)-bd_dom_sf"/>
</dbReference>
<dbReference type="Gene3D" id="3.90.180.10">
    <property type="entry name" value="Medium-chain alcohol dehydrogenases, catalytic domain"/>
    <property type="match status" value="1"/>
</dbReference>
<evidence type="ECO:0000256" key="1">
    <source>
        <dbReference type="ARBA" id="ARBA00023002"/>
    </source>
</evidence>
<organism evidence="3 4">
    <name type="scientific">Parahaliea aestuarii</name>
    <dbReference type="NCBI Taxonomy" id="1852021"/>
    <lineage>
        <taxon>Bacteria</taxon>
        <taxon>Pseudomonadati</taxon>
        <taxon>Pseudomonadota</taxon>
        <taxon>Gammaproteobacteria</taxon>
        <taxon>Cellvibrionales</taxon>
        <taxon>Halieaceae</taxon>
        <taxon>Parahaliea</taxon>
    </lineage>
</organism>
<gene>
    <name evidence="3" type="ORF">FVW59_03970</name>
</gene>
<protein>
    <submittedName>
        <fullName evidence="3">NADP-dependent oxidoreductase</fullName>
    </submittedName>
</protein>
<dbReference type="EMBL" id="VRYZ01000001">
    <property type="protein sequence ID" value="TXS95064.1"/>
    <property type="molecule type" value="Genomic_DNA"/>
</dbReference>
<keyword evidence="1" id="KW-0560">Oxidoreductase</keyword>
<comment type="caution">
    <text evidence="3">The sequence shown here is derived from an EMBL/GenBank/DDBJ whole genome shotgun (WGS) entry which is preliminary data.</text>
</comment>
<dbReference type="CDD" id="cd05288">
    <property type="entry name" value="PGDH"/>
    <property type="match status" value="1"/>
</dbReference>
<dbReference type="InterPro" id="IPR020843">
    <property type="entry name" value="ER"/>
</dbReference>
<dbReference type="InterPro" id="IPR013149">
    <property type="entry name" value="ADH-like_C"/>
</dbReference>
<name>A0A5C9A4W5_9GAMM</name>
<reference evidence="3 4" key="1">
    <citation type="submission" date="2019-08" db="EMBL/GenBank/DDBJ databases">
        <title>Parahaliea maris sp. nov., isolated from the surface seawater.</title>
        <authorList>
            <person name="Liu Y."/>
        </authorList>
    </citation>
    <scope>NUCLEOTIDE SEQUENCE [LARGE SCALE GENOMIC DNA]</scope>
    <source>
        <strain evidence="3 4">S2-26</strain>
    </source>
</reference>